<feature type="region of interest" description="Disordered" evidence="9">
    <location>
        <begin position="482"/>
        <end position="503"/>
    </location>
</feature>
<dbReference type="SUPFAM" id="SSF49452">
    <property type="entry name" value="Starch-binding domain-like"/>
    <property type="match status" value="1"/>
</dbReference>
<feature type="region of interest" description="Disordered" evidence="9">
    <location>
        <begin position="258"/>
        <end position="283"/>
    </location>
</feature>
<dbReference type="PROSITE" id="PS51166">
    <property type="entry name" value="CBM20"/>
    <property type="match status" value="1"/>
</dbReference>
<feature type="compositionally biased region" description="Basic and acidic residues" evidence="9">
    <location>
        <begin position="73"/>
        <end position="85"/>
    </location>
</feature>
<evidence type="ECO:0000256" key="7">
    <source>
        <dbReference type="ARBA" id="ARBA00075794"/>
    </source>
</evidence>
<evidence type="ECO:0000256" key="2">
    <source>
        <dbReference type="ARBA" id="ARBA00024012"/>
    </source>
</evidence>
<feature type="region of interest" description="Disordered" evidence="9">
    <location>
        <begin position="332"/>
        <end position="371"/>
    </location>
</feature>
<protein>
    <recommendedName>
        <fullName evidence="6">Starch-binding domain-containing protein 1</fullName>
    </recommendedName>
    <alternativeName>
        <fullName evidence="7">Genethonin-1</fullName>
    </alternativeName>
    <alternativeName>
        <fullName evidence="8">Glycophagy cargo receptor stbd1</fullName>
    </alternativeName>
</protein>
<comment type="function">
    <text evidence="3">Acts as a cargo receptor for glycogen. Delivers its cargo to an autophagic pathway called glycophagy, resulting in the transport of glycogen to lysosomes.</text>
</comment>
<dbReference type="Gene3D" id="2.60.40.10">
    <property type="entry name" value="Immunoglobulins"/>
    <property type="match status" value="1"/>
</dbReference>
<dbReference type="RefSeq" id="XP_017573483.2">
    <property type="nucleotide sequence ID" value="XM_017717994.2"/>
</dbReference>
<comment type="subcellular location">
    <subcellularLocation>
        <location evidence="2">Cell membrane</location>
        <location evidence="2">Sarcolemma</location>
        <location evidence="2">T-tubule</location>
    </subcellularLocation>
    <subcellularLocation>
        <location evidence="1">Endoplasmic reticulum membrane</location>
        <topology evidence="1">Single-pass type III membrane protein</topology>
    </subcellularLocation>
    <subcellularLocation>
        <location evidence="4">Preautophagosomal structure membrane</location>
        <topology evidence="4">Single-pass type III membrane protein</topology>
    </subcellularLocation>
</comment>
<dbReference type="GeneID" id="108439542"/>
<dbReference type="GO" id="GO:0030315">
    <property type="term" value="C:T-tubule"/>
    <property type="evidence" value="ECO:0007669"/>
    <property type="project" value="UniProtKB-SubCell"/>
</dbReference>
<dbReference type="InterPro" id="IPR013783">
    <property type="entry name" value="Ig-like_fold"/>
</dbReference>
<dbReference type="GeneTree" id="ENSGT00390000007731"/>
<keyword evidence="13" id="KW-1185">Reference proteome</keyword>
<evidence type="ECO:0000313" key="13">
    <source>
        <dbReference type="Proteomes" id="UP001501920"/>
    </source>
</evidence>
<dbReference type="Pfam" id="PF00686">
    <property type="entry name" value="CBM_20"/>
    <property type="match status" value="1"/>
</dbReference>
<dbReference type="SMART" id="SM01065">
    <property type="entry name" value="CBM_2"/>
    <property type="match status" value="1"/>
</dbReference>
<keyword evidence="10" id="KW-0472">Membrane</keyword>
<reference evidence="12 13" key="1">
    <citation type="submission" date="2020-10" db="EMBL/GenBank/DDBJ databases">
        <title>Pygocentrus nattereri (red-bellied piranha) genome, fPygNat1, primary haplotype.</title>
        <authorList>
            <person name="Myers G."/>
            <person name="Meyer A."/>
            <person name="Karagic N."/>
            <person name="Pippel M."/>
            <person name="Winkler S."/>
            <person name="Tracey A."/>
            <person name="Wood J."/>
            <person name="Formenti G."/>
            <person name="Howe K."/>
            <person name="Fedrigo O."/>
            <person name="Jarvis E.D."/>
        </authorList>
    </citation>
    <scope>NUCLEOTIDE SEQUENCE [LARGE SCALE GENOMIC DNA]</scope>
</reference>
<evidence type="ECO:0000256" key="4">
    <source>
        <dbReference type="ARBA" id="ARBA00060405"/>
    </source>
</evidence>
<dbReference type="GO" id="GO:0005789">
    <property type="term" value="C:endoplasmic reticulum membrane"/>
    <property type="evidence" value="ECO:0007669"/>
    <property type="project" value="UniProtKB-SubCell"/>
</dbReference>
<reference evidence="12" key="3">
    <citation type="submission" date="2025-09" db="UniProtKB">
        <authorList>
            <consortium name="Ensembl"/>
        </authorList>
    </citation>
    <scope>IDENTIFICATION</scope>
</reference>
<evidence type="ECO:0000259" key="11">
    <source>
        <dbReference type="PROSITE" id="PS51166"/>
    </source>
</evidence>
<dbReference type="PANTHER" id="PTHR15048:SF0">
    <property type="entry name" value="STARCH-BINDING DOMAIN-CONTAINING PROTEIN 1"/>
    <property type="match status" value="1"/>
</dbReference>
<feature type="compositionally biased region" description="Acidic residues" evidence="9">
    <location>
        <begin position="91"/>
        <end position="103"/>
    </location>
</feature>
<accession>A0AAR2LX57</accession>
<feature type="region of interest" description="Disordered" evidence="9">
    <location>
        <begin position="73"/>
        <end position="103"/>
    </location>
</feature>
<feature type="domain" description="CBM20" evidence="11">
    <location>
        <begin position="532"/>
        <end position="633"/>
    </location>
</feature>
<dbReference type="Ensembl" id="ENSPNAT00000056069.1">
    <property type="protein sequence ID" value="ENSPNAP00000078911.1"/>
    <property type="gene ID" value="ENSPNAG00000037673.1"/>
</dbReference>
<organism evidence="12 13">
    <name type="scientific">Pygocentrus nattereri</name>
    <name type="common">Red-bellied piranha</name>
    <dbReference type="NCBI Taxonomy" id="42514"/>
    <lineage>
        <taxon>Eukaryota</taxon>
        <taxon>Metazoa</taxon>
        <taxon>Chordata</taxon>
        <taxon>Craniata</taxon>
        <taxon>Vertebrata</taxon>
        <taxon>Euteleostomi</taxon>
        <taxon>Actinopterygii</taxon>
        <taxon>Neopterygii</taxon>
        <taxon>Teleostei</taxon>
        <taxon>Ostariophysi</taxon>
        <taxon>Characiformes</taxon>
        <taxon>Characoidei</taxon>
        <taxon>Pygocentrus</taxon>
    </lineage>
</organism>
<dbReference type="GO" id="GO:0034045">
    <property type="term" value="C:phagophore assembly site membrane"/>
    <property type="evidence" value="ECO:0007669"/>
    <property type="project" value="UniProtKB-SubCell"/>
</dbReference>
<evidence type="ECO:0000256" key="3">
    <source>
        <dbReference type="ARBA" id="ARBA00053886"/>
    </source>
</evidence>
<evidence type="ECO:0000256" key="8">
    <source>
        <dbReference type="ARBA" id="ARBA00076001"/>
    </source>
</evidence>
<evidence type="ECO:0000256" key="10">
    <source>
        <dbReference type="SAM" id="Phobius"/>
    </source>
</evidence>
<dbReference type="FunFam" id="2.60.40.10:FF:000552">
    <property type="entry name" value="Related to glucoamylase"/>
    <property type="match status" value="1"/>
</dbReference>
<dbReference type="GO" id="GO:2001070">
    <property type="term" value="F:starch binding"/>
    <property type="evidence" value="ECO:0007669"/>
    <property type="project" value="InterPro"/>
</dbReference>
<feature type="transmembrane region" description="Helical" evidence="10">
    <location>
        <begin position="40"/>
        <end position="61"/>
    </location>
</feature>
<name>A0AAR2LX57_PYGNA</name>
<proteinExistence type="predicted"/>
<keyword evidence="10" id="KW-0812">Transmembrane</keyword>
<feature type="compositionally biased region" description="Polar residues" evidence="9">
    <location>
        <begin position="338"/>
        <end position="364"/>
    </location>
</feature>
<gene>
    <name evidence="12" type="primary">STBD1</name>
</gene>
<keyword evidence="10" id="KW-1133">Transmembrane helix</keyword>
<dbReference type="PANTHER" id="PTHR15048">
    <property type="entry name" value="STARCH-BINDING DOMAIN-CONTAINING PROTEIN 1"/>
    <property type="match status" value="1"/>
</dbReference>
<dbReference type="AlphaFoldDB" id="A0AAR2LX57"/>
<sequence length="634" mass="69751">MLSVVSSAAMLGEKPASSASSASFAPDPRSPSGWMGGSGAAVLALCMFVAALCAGAAFLLYRAVRGRFGGDTKDAAGEKQHRAFDSTESTEVSDEGGSEECETDSSEAVILSTANHAKISTGLPEEDLRETTIKNLNEPTEDLQPGLVTRDDTRETNGTQYSECYKREGDTAEIVKVEADLFDYQHEGSTRVEDSLKERVPDVEEFETELHGDVDEPSETESAQETLEAKNVPVHKCQSVEDLLDNTLLAPDVATKPSKTELAVPEPEFLSSTTEADHKATKTEDEEAFKKGFEDNVERLFPQVSEFDLCCYDEQSHLLSCNLVSDKTDSMRDEVQRQQDFGSSSNSLGNAVQNSRYDPSNSRYNPVLDHPQQSYLGFTTSSLRSDSTGQVQLPDASRERSVVTVGCSVSAPVETSLDKNEINIMEAIMDSNEWLSTGPPDTRELPWLTQAQSNTGYGFKTNTSLVPPVTSNATDISWLKPAPASTSHGPVAEESQSPQEKTEGFVVAPEDTVVGVANDEEDFLNKKVAAVSPMPQMVRVSFRVHYVTHSPSQLLAVTGSQQELGAWESFFPLQRVEDWFWANTITLPTENQVEWKFVLVEDGKIRRWEECGNRHLLVMGQEEEIRLDKCWGYM</sequence>
<feature type="compositionally biased region" description="Polar residues" evidence="9">
    <location>
        <begin position="484"/>
        <end position="499"/>
    </location>
</feature>
<dbReference type="Proteomes" id="UP001501920">
    <property type="component" value="Chromosome 16"/>
</dbReference>
<evidence type="ECO:0000256" key="1">
    <source>
        <dbReference type="ARBA" id="ARBA00004643"/>
    </source>
</evidence>
<evidence type="ECO:0000256" key="6">
    <source>
        <dbReference type="ARBA" id="ARBA00073038"/>
    </source>
</evidence>
<dbReference type="GO" id="GO:0061723">
    <property type="term" value="P:glycophagy"/>
    <property type="evidence" value="ECO:0007669"/>
    <property type="project" value="UniProtKB-ARBA"/>
</dbReference>
<evidence type="ECO:0000313" key="12">
    <source>
        <dbReference type="Ensembl" id="ENSPNAP00000078911.1"/>
    </source>
</evidence>
<comment type="subunit">
    <text evidence="5">Interacts with the ATG8 family proteins GABARAP and GABARAPL1. Interacts with several glycogen-associated proteins, such as GYS2 (liver glycogen synthase), GDE (glycogen debranching enzyme), GBE1 (glycogen branching enzyme 1) and EPM2A (Laforin).</text>
</comment>
<dbReference type="InterPro" id="IPR002044">
    <property type="entry name" value="CBM20"/>
</dbReference>
<evidence type="ECO:0000256" key="9">
    <source>
        <dbReference type="SAM" id="MobiDB-lite"/>
    </source>
</evidence>
<reference evidence="12" key="2">
    <citation type="submission" date="2025-08" db="UniProtKB">
        <authorList>
            <consortium name="Ensembl"/>
        </authorList>
    </citation>
    <scope>IDENTIFICATION</scope>
</reference>
<dbReference type="InterPro" id="IPR013784">
    <property type="entry name" value="Carb-bd-like_fold"/>
</dbReference>
<evidence type="ECO:0000256" key="5">
    <source>
        <dbReference type="ARBA" id="ARBA00062412"/>
    </source>
</evidence>